<gene>
    <name evidence="2" type="ORF">OE749_04155</name>
</gene>
<evidence type="ECO:0000256" key="1">
    <source>
        <dbReference type="SAM" id="Phobius"/>
    </source>
</evidence>
<feature type="transmembrane region" description="Helical" evidence="1">
    <location>
        <begin position="29"/>
        <end position="50"/>
    </location>
</feature>
<feature type="transmembrane region" description="Helical" evidence="1">
    <location>
        <begin position="219"/>
        <end position="239"/>
    </location>
</feature>
<dbReference type="PANTHER" id="PTHR31061:SF24">
    <property type="entry name" value="LD22376P"/>
    <property type="match status" value="1"/>
</dbReference>
<feature type="transmembrane region" description="Helical" evidence="1">
    <location>
        <begin position="312"/>
        <end position="333"/>
    </location>
</feature>
<evidence type="ECO:0000313" key="2">
    <source>
        <dbReference type="EMBL" id="MCV2883882.1"/>
    </source>
</evidence>
<keyword evidence="1" id="KW-0812">Transmembrane</keyword>
<reference evidence="2 3" key="1">
    <citation type="submission" date="2022-10" db="EMBL/GenBank/DDBJ databases">
        <title>Aestuariibacter sp. AA17 isolated from Montipora capitata coral fragment.</title>
        <authorList>
            <person name="Emsley S.A."/>
            <person name="Pfannmuller K.M."/>
            <person name="Loughran R.M."/>
            <person name="Shlafstein M."/>
            <person name="Papke E."/>
            <person name="Saw J.H."/>
            <person name="Ushijima B."/>
            <person name="Videau P."/>
        </authorList>
    </citation>
    <scope>NUCLEOTIDE SEQUENCE [LARGE SCALE GENOMIC DNA]</scope>
    <source>
        <strain evidence="2 3">AA17</strain>
    </source>
</reference>
<feature type="transmembrane region" description="Helical" evidence="1">
    <location>
        <begin position="138"/>
        <end position="156"/>
    </location>
</feature>
<keyword evidence="1" id="KW-0472">Membrane</keyword>
<protein>
    <submittedName>
        <fullName evidence="2">DUF5009 domain-containing protein</fullName>
    </submittedName>
</protein>
<feature type="transmembrane region" description="Helical" evidence="1">
    <location>
        <begin position="353"/>
        <end position="373"/>
    </location>
</feature>
<feature type="transmembrane region" description="Helical" evidence="1">
    <location>
        <begin position="70"/>
        <end position="87"/>
    </location>
</feature>
<comment type="caution">
    <text evidence="2">The sequence shown here is derived from an EMBL/GenBank/DDBJ whole genome shotgun (WGS) entry which is preliminary data.</text>
</comment>
<accession>A0ABT3A6H1</accession>
<feature type="transmembrane region" description="Helical" evidence="1">
    <location>
        <begin position="278"/>
        <end position="300"/>
    </location>
</feature>
<dbReference type="PANTHER" id="PTHR31061">
    <property type="entry name" value="LD22376P"/>
    <property type="match status" value="1"/>
</dbReference>
<sequence>MDEKSAVGKEHNVSKRWVFLDALRGFDMVWILGADKLFFGVFLTTNWTIFHALDRQMTHSEWHGVTAYDLIFPLFIFLSGVTIGLVSRQLAGDKRKNTSAILTATRRLALLVILGIMYNHGWGSGIPTNPSDIRYASVLARIGITWYVTACLFWVLPIRAIVVFAMCLLAINGWFHLFLPVPDLGSPSVTPLHSWNRWLDMQVLPGVAYQGKTPDPEGVMSTFPAIATCIAGLWLGTRIRCWQRQPDHRQITYIVVMNLGLIVAAYVLHPYYPMNKTLWTSTFGILSIGVSTLITLLFYWIIEVKGSRRIGVVFAVIGCNALFIYLATSLVSWQYLIDSLFGHALQLVPKQHQLLISVILLVSVQWLVLHAMFKRCWLVNV</sequence>
<name>A0ABT3A6H1_9ALTE</name>
<dbReference type="Proteomes" id="UP001652504">
    <property type="component" value="Unassembled WGS sequence"/>
</dbReference>
<keyword evidence="1" id="KW-1133">Transmembrane helix</keyword>
<organism evidence="2 3">
    <name type="scientific">Fluctibacter corallii</name>
    <dbReference type="NCBI Taxonomy" id="2984329"/>
    <lineage>
        <taxon>Bacteria</taxon>
        <taxon>Pseudomonadati</taxon>
        <taxon>Pseudomonadota</taxon>
        <taxon>Gammaproteobacteria</taxon>
        <taxon>Alteromonadales</taxon>
        <taxon>Alteromonadaceae</taxon>
        <taxon>Fluctibacter</taxon>
    </lineage>
</organism>
<dbReference type="EMBL" id="JAOWKX010000002">
    <property type="protein sequence ID" value="MCV2883882.1"/>
    <property type="molecule type" value="Genomic_DNA"/>
</dbReference>
<feature type="transmembrane region" description="Helical" evidence="1">
    <location>
        <begin position="161"/>
        <end position="179"/>
    </location>
</feature>
<feature type="transmembrane region" description="Helical" evidence="1">
    <location>
        <begin position="251"/>
        <end position="272"/>
    </location>
</feature>
<proteinExistence type="predicted"/>
<dbReference type="RefSeq" id="WP_263711094.1">
    <property type="nucleotide sequence ID" value="NZ_JAOWKX010000002.1"/>
</dbReference>
<keyword evidence="3" id="KW-1185">Reference proteome</keyword>
<evidence type="ECO:0000313" key="3">
    <source>
        <dbReference type="Proteomes" id="UP001652504"/>
    </source>
</evidence>